<evidence type="ECO:0000313" key="11">
    <source>
        <dbReference type="Proteomes" id="UP000008561"/>
    </source>
</evidence>
<dbReference type="InterPro" id="IPR025857">
    <property type="entry name" value="MacB_PCD"/>
</dbReference>
<evidence type="ECO:0000259" key="9">
    <source>
        <dbReference type="Pfam" id="PF12704"/>
    </source>
</evidence>
<dbReference type="InterPro" id="IPR003838">
    <property type="entry name" value="ABC3_permease_C"/>
</dbReference>
<feature type="domain" description="MacB-like periplasmic core" evidence="9">
    <location>
        <begin position="18"/>
        <end position="209"/>
    </location>
</feature>
<dbReference type="EMBL" id="CP000859">
    <property type="protein sequence ID" value="ABW66726.1"/>
    <property type="molecule type" value="Genomic_DNA"/>
</dbReference>
<dbReference type="PANTHER" id="PTHR30572">
    <property type="entry name" value="MEMBRANE COMPONENT OF TRANSPORTER-RELATED"/>
    <property type="match status" value="1"/>
</dbReference>
<feature type="domain" description="ABC3 transporter permease C-terminal" evidence="8">
    <location>
        <begin position="261"/>
        <end position="378"/>
    </location>
</feature>
<dbReference type="GO" id="GO:0022857">
    <property type="term" value="F:transmembrane transporter activity"/>
    <property type="evidence" value="ECO:0007669"/>
    <property type="project" value="TreeGrafter"/>
</dbReference>
<dbReference type="OrthoDB" id="239678at2"/>
<keyword evidence="5 7" id="KW-0472">Membrane</keyword>
<evidence type="ECO:0000313" key="10">
    <source>
        <dbReference type="EMBL" id="ABW66726.1"/>
    </source>
</evidence>
<dbReference type="Pfam" id="PF12704">
    <property type="entry name" value="MacB_PCD"/>
    <property type="match status" value="1"/>
</dbReference>
<keyword evidence="2" id="KW-1003">Cell membrane</keyword>
<proteinExistence type="inferred from homology"/>
<dbReference type="HOGENOM" id="CLU_000604_8_4_7"/>
<feature type="transmembrane region" description="Helical" evidence="7">
    <location>
        <begin position="20"/>
        <end position="42"/>
    </location>
</feature>
<keyword evidence="4 7" id="KW-1133">Transmembrane helix</keyword>
<evidence type="ECO:0000256" key="4">
    <source>
        <dbReference type="ARBA" id="ARBA00022989"/>
    </source>
</evidence>
<comment type="subcellular location">
    <subcellularLocation>
        <location evidence="1">Cell membrane</location>
        <topology evidence="1">Multi-pass membrane protein</topology>
    </subcellularLocation>
</comment>
<evidence type="ECO:0000259" key="8">
    <source>
        <dbReference type="Pfam" id="PF02687"/>
    </source>
</evidence>
<dbReference type="PANTHER" id="PTHR30572:SF4">
    <property type="entry name" value="ABC TRANSPORTER PERMEASE YTRF"/>
    <property type="match status" value="1"/>
</dbReference>
<evidence type="ECO:0000256" key="6">
    <source>
        <dbReference type="ARBA" id="ARBA00038076"/>
    </source>
</evidence>
<gene>
    <name evidence="10" type="ordered locus">Dole_0916</name>
</gene>
<dbReference type="AlphaFoldDB" id="A8ZWB8"/>
<evidence type="ECO:0000256" key="3">
    <source>
        <dbReference type="ARBA" id="ARBA00022692"/>
    </source>
</evidence>
<dbReference type="RefSeq" id="WP_012174344.1">
    <property type="nucleotide sequence ID" value="NC_009943.1"/>
</dbReference>
<comment type="similarity">
    <text evidence="6">Belongs to the ABC-4 integral membrane protein family.</text>
</comment>
<dbReference type="STRING" id="96561.Dole_0916"/>
<evidence type="ECO:0000256" key="2">
    <source>
        <dbReference type="ARBA" id="ARBA00022475"/>
    </source>
</evidence>
<evidence type="ECO:0000256" key="1">
    <source>
        <dbReference type="ARBA" id="ARBA00004651"/>
    </source>
</evidence>
<reference evidence="10 11" key="1">
    <citation type="submission" date="2007-10" db="EMBL/GenBank/DDBJ databases">
        <title>Complete sequence of Desulfococcus oleovorans Hxd3.</title>
        <authorList>
            <consortium name="US DOE Joint Genome Institute"/>
            <person name="Copeland A."/>
            <person name="Lucas S."/>
            <person name="Lapidus A."/>
            <person name="Barry K."/>
            <person name="Glavina del Rio T."/>
            <person name="Dalin E."/>
            <person name="Tice H."/>
            <person name="Pitluck S."/>
            <person name="Kiss H."/>
            <person name="Brettin T."/>
            <person name="Bruce D."/>
            <person name="Detter J.C."/>
            <person name="Han C."/>
            <person name="Schmutz J."/>
            <person name="Larimer F."/>
            <person name="Land M."/>
            <person name="Hauser L."/>
            <person name="Kyrpides N."/>
            <person name="Kim E."/>
            <person name="Wawrik B."/>
            <person name="Richardson P."/>
        </authorList>
    </citation>
    <scope>NUCLEOTIDE SEQUENCE [LARGE SCALE GENOMIC DNA]</scope>
    <source>
        <strain evidence="11">DSM 6200 / JCM 39069 / Hxd3</strain>
    </source>
</reference>
<sequence>MTLKDIAVKNLWRRKGKSFFILAGLVIAVATVVGLISFVTAMTHNINHQLEKYGANILIVPKTDNLALTYGGMTLGGVAFETREIRESDLAGIATIKDAASIAAVGPVVLGGVEIENRHVLLAGIDFDATRILKPWWKVSGALPGPDEVLLGAETARIFGLGIHEPVSIKGRAMSVAGVLAPTGSQDDQLIFTTMGTAQVLLDKPGVVSMVEVAALCNACPVEEMVAQISEKLPDAKTMAIQQVVRGRMETLSHFQRFSYLISGIVVLIGGLVVLVTMMGSVRERTEEIGIFRAIGFRKKDVMEITFIEAAVLSAIGGLLGYLLGYGATRLGFLLLAKKEAATVLLNPTLAAGALLMAMAVGLAASAYPAFMAARMDPSRALRSL</sequence>
<evidence type="ECO:0008006" key="12">
    <source>
        <dbReference type="Google" id="ProtNLM"/>
    </source>
</evidence>
<dbReference type="Pfam" id="PF02687">
    <property type="entry name" value="FtsX"/>
    <property type="match status" value="1"/>
</dbReference>
<dbReference type="Proteomes" id="UP000008561">
    <property type="component" value="Chromosome"/>
</dbReference>
<protein>
    <recommendedName>
        <fullName evidence="12">ABC transporter permease</fullName>
    </recommendedName>
</protein>
<feature type="transmembrane region" description="Helical" evidence="7">
    <location>
        <begin position="258"/>
        <end position="282"/>
    </location>
</feature>
<keyword evidence="3 7" id="KW-0812">Transmembrane</keyword>
<feature type="transmembrane region" description="Helical" evidence="7">
    <location>
        <begin position="345"/>
        <end position="371"/>
    </location>
</feature>
<evidence type="ECO:0000256" key="5">
    <source>
        <dbReference type="ARBA" id="ARBA00023136"/>
    </source>
</evidence>
<organism evidence="10 11">
    <name type="scientific">Desulfosudis oleivorans (strain DSM 6200 / JCM 39069 / Hxd3)</name>
    <name type="common">Desulfococcus oleovorans</name>
    <dbReference type="NCBI Taxonomy" id="96561"/>
    <lineage>
        <taxon>Bacteria</taxon>
        <taxon>Pseudomonadati</taxon>
        <taxon>Thermodesulfobacteriota</taxon>
        <taxon>Desulfobacteria</taxon>
        <taxon>Desulfobacterales</taxon>
        <taxon>Desulfosudaceae</taxon>
        <taxon>Desulfosudis</taxon>
    </lineage>
</organism>
<dbReference type="eggNOG" id="COG0577">
    <property type="taxonomic scope" value="Bacteria"/>
</dbReference>
<evidence type="ECO:0000256" key="7">
    <source>
        <dbReference type="SAM" id="Phobius"/>
    </source>
</evidence>
<dbReference type="InterPro" id="IPR050250">
    <property type="entry name" value="Macrolide_Exporter_MacB"/>
</dbReference>
<dbReference type="KEGG" id="dol:Dole_0916"/>
<name>A8ZWB8_DESOH</name>
<accession>A8ZWB8</accession>
<keyword evidence="11" id="KW-1185">Reference proteome</keyword>
<dbReference type="GO" id="GO:0005886">
    <property type="term" value="C:plasma membrane"/>
    <property type="evidence" value="ECO:0007669"/>
    <property type="project" value="UniProtKB-SubCell"/>
</dbReference>
<feature type="transmembrane region" description="Helical" evidence="7">
    <location>
        <begin position="302"/>
        <end position="325"/>
    </location>
</feature>